<dbReference type="OrthoDB" id="7349010at2"/>
<protein>
    <submittedName>
        <fullName evidence="2">Cation-binding protein</fullName>
    </submittedName>
</protein>
<proteinExistence type="predicted"/>
<dbReference type="PANTHER" id="PTHR39966">
    <property type="entry name" value="BLL2471 PROTEIN-RELATED"/>
    <property type="match status" value="1"/>
</dbReference>
<name>A0A0F4NH28_9VIBR</name>
<evidence type="ECO:0000313" key="2">
    <source>
        <dbReference type="EMBL" id="KJY82249.1"/>
    </source>
</evidence>
<dbReference type="PATRIC" id="fig|579748.3.peg.2936"/>
<dbReference type="Pfam" id="PF01814">
    <property type="entry name" value="Hemerythrin"/>
    <property type="match status" value="1"/>
</dbReference>
<comment type="caution">
    <text evidence="2">The sequence shown here is derived from an EMBL/GenBank/DDBJ whole genome shotgun (WGS) entry which is preliminary data.</text>
</comment>
<dbReference type="RefSeq" id="WP_045956388.1">
    <property type="nucleotide sequence ID" value="NZ_JXXV01000025.1"/>
</dbReference>
<dbReference type="AlphaFoldDB" id="A0A0F4NH28"/>
<reference evidence="2 3" key="1">
    <citation type="journal article" date="2015" name="BMC Genomics">
        <title>Genome mining reveals unlocked bioactive potential of marine Gram-negative bacteria.</title>
        <authorList>
            <person name="Machado H."/>
            <person name="Sonnenschein E.C."/>
            <person name="Melchiorsen J."/>
            <person name="Gram L."/>
        </authorList>
    </citation>
    <scope>NUCLEOTIDE SEQUENCE [LARGE SCALE GENOMIC DNA]</scope>
    <source>
        <strain evidence="2 3">S2757</strain>
    </source>
</reference>
<gene>
    <name evidence="2" type="ORF">TW81_14205</name>
</gene>
<dbReference type="EMBL" id="JXXV01000025">
    <property type="protein sequence ID" value="KJY82249.1"/>
    <property type="molecule type" value="Genomic_DNA"/>
</dbReference>
<keyword evidence="3" id="KW-1185">Reference proteome</keyword>
<feature type="domain" description="Hemerythrin-like" evidence="1">
    <location>
        <begin position="2"/>
        <end position="135"/>
    </location>
</feature>
<evidence type="ECO:0000313" key="3">
    <source>
        <dbReference type="Proteomes" id="UP000033673"/>
    </source>
</evidence>
<dbReference type="Proteomes" id="UP000033673">
    <property type="component" value="Unassembled WGS sequence"/>
</dbReference>
<accession>A0A0F4NH28</accession>
<sequence length="183" mass="22024">MMIERIRREHGYMVRLLAVLRHKLTLLKSERQVNYAVLRELVDYLANHSEKVHHPKEDILYHYYLEHYGYHHEIDNLELEHQTLSEKTHEFLSVVDMILQDAVIPQDMFIEQLESFLDAQKQHLEIEEKRVFPYLIEKFTVKDWQAVEEQWSVSEDDPVFGETIAEQYAQLAERVHQTEHEAN</sequence>
<dbReference type="GO" id="GO:0005886">
    <property type="term" value="C:plasma membrane"/>
    <property type="evidence" value="ECO:0007669"/>
    <property type="project" value="TreeGrafter"/>
</dbReference>
<dbReference type="PANTHER" id="PTHR39966:SF1">
    <property type="entry name" value="HEMERYTHRIN-LIKE DOMAIN-CONTAINING PROTEIN"/>
    <property type="match status" value="1"/>
</dbReference>
<dbReference type="InterPro" id="IPR012312">
    <property type="entry name" value="Hemerythrin-like"/>
</dbReference>
<dbReference type="Gene3D" id="1.20.120.520">
    <property type="entry name" value="nmb1532 protein domain like"/>
    <property type="match status" value="1"/>
</dbReference>
<organism evidence="2 3">
    <name type="scientific">Vibrio galatheae</name>
    <dbReference type="NCBI Taxonomy" id="579748"/>
    <lineage>
        <taxon>Bacteria</taxon>
        <taxon>Pseudomonadati</taxon>
        <taxon>Pseudomonadota</taxon>
        <taxon>Gammaproteobacteria</taxon>
        <taxon>Vibrionales</taxon>
        <taxon>Vibrionaceae</taxon>
        <taxon>Vibrio</taxon>
    </lineage>
</organism>
<dbReference type="STRING" id="579748.TW81_14205"/>
<evidence type="ECO:0000259" key="1">
    <source>
        <dbReference type="Pfam" id="PF01814"/>
    </source>
</evidence>